<protein>
    <submittedName>
        <fullName evidence="1">Uncharacterized protein</fullName>
    </submittedName>
</protein>
<evidence type="ECO:0000313" key="2">
    <source>
        <dbReference type="Proteomes" id="UP001155840"/>
    </source>
</evidence>
<dbReference type="RefSeq" id="WP_167131087.1">
    <property type="nucleotide sequence ID" value="NZ_JAANCM010000023.1"/>
</dbReference>
<comment type="caution">
    <text evidence="1">The sequence shown here is derived from an EMBL/GenBank/DDBJ whole genome shotgun (WGS) entry which is preliminary data.</text>
</comment>
<name>A0AA43ZJ92_9HYPH</name>
<evidence type="ECO:0000313" key="1">
    <source>
        <dbReference type="EMBL" id="NHT78939.1"/>
    </source>
</evidence>
<gene>
    <name evidence="1" type="ORF">G8E10_24885</name>
</gene>
<organism evidence="1 2">
    <name type="scientific">Ferranicluibacter rubi</name>
    <dbReference type="NCBI Taxonomy" id="2715133"/>
    <lineage>
        <taxon>Bacteria</taxon>
        <taxon>Pseudomonadati</taxon>
        <taxon>Pseudomonadota</taxon>
        <taxon>Alphaproteobacteria</taxon>
        <taxon>Hyphomicrobiales</taxon>
        <taxon>Rhizobiaceae</taxon>
        <taxon>Ferranicluibacter</taxon>
    </lineage>
</organism>
<dbReference type="Proteomes" id="UP001155840">
    <property type="component" value="Unassembled WGS sequence"/>
</dbReference>
<dbReference type="AlphaFoldDB" id="A0AA43ZJ92"/>
<proteinExistence type="predicted"/>
<accession>A0AA43ZJ92</accession>
<sequence>MTKPTLCRRQIADQISDLRQMRGALNDLISAACGLMSQAQAAQVPDLVRLELLAALSHAENADQIAQGLMRQLYDTPTPRAANANEAAA</sequence>
<dbReference type="EMBL" id="JAANCM010000023">
    <property type="protein sequence ID" value="NHT78939.1"/>
    <property type="molecule type" value="Genomic_DNA"/>
</dbReference>
<keyword evidence="2" id="KW-1185">Reference proteome</keyword>
<reference evidence="1" key="1">
    <citation type="submission" date="2020-03" db="EMBL/GenBank/DDBJ databases">
        <title>Ferranicluibacter endophyticum gen. nov., sp. nov., a new genus isolated from Rubus ulmifolius Schott. stem.</title>
        <authorList>
            <person name="Roca-Couso R."/>
            <person name="Flores-Felix J.D."/>
            <person name="Igual J.M."/>
            <person name="Rivas R."/>
        </authorList>
    </citation>
    <scope>NUCLEOTIDE SEQUENCE</scope>
    <source>
        <strain evidence="1">CRRU44</strain>
    </source>
</reference>